<evidence type="ECO:0000256" key="4">
    <source>
        <dbReference type="ARBA" id="ARBA00022723"/>
    </source>
</evidence>
<dbReference type="PANTHER" id="PTHR34047">
    <property type="entry name" value="NUCLEAR INTRON MATURASE 1, MITOCHONDRIAL-RELATED"/>
    <property type="match status" value="1"/>
</dbReference>
<evidence type="ECO:0000256" key="3">
    <source>
        <dbReference type="ARBA" id="ARBA00022695"/>
    </source>
</evidence>
<sequence length="408" mass="47695">MENTLNYRRRYKNSISTVSNLLSCLDVSSSEYEDFKALAHSDRYKEFYVPKADGTSRHVHAPHKLVRKIQRRIVRRIFGSPKRNPWDKHRKKGGAIIWPEYIYGSVPNDCYNNTMISKDYVACASKHCGSQSVLKIDIKDFFDNITPELVFNVFNKLLKYPRAVANALVDICCHNNMLIQGALTSSYIASAVLFDVEPAIVQRLKSKGLSYTRLVDDITISSRNPEYDFSFSLELVRQMLYGKNLPLNETKTNIIRSSTIDILIHGLRVSFKEPRLPSDEVSRIRASVKNLESLAKIADYRVSRDYRRSFNRCLGRVNKLKRLGHKQYISLQTRVLNILPLPSKMDITRLDSFIHKLEGWYANHKEEYWYRRLYHQAHYDLNILNRTFEHSSRRFRSRLNDIKPMCDD</sequence>
<dbReference type="EMBL" id="PGGC01000010">
    <property type="protein sequence ID" value="PJG60490.1"/>
    <property type="molecule type" value="Genomic_DNA"/>
</dbReference>
<comment type="catalytic activity">
    <reaction evidence="9">
        <text>DNA(n) + a 2'-deoxyribonucleoside 5'-triphosphate = DNA(n+1) + diphosphate</text>
        <dbReference type="Rhea" id="RHEA:22508"/>
        <dbReference type="Rhea" id="RHEA-COMP:17339"/>
        <dbReference type="Rhea" id="RHEA-COMP:17340"/>
        <dbReference type="ChEBI" id="CHEBI:33019"/>
        <dbReference type="ChEBI" id="CHEBI:61560"/>
        <dbReference type="ChEBI" id="CHEBI:173112"/>
        <dbReference type="EC" id="2.7.7.49"/>
    </reaction>
</comment>
<dbReference type="GO" id="GO:0051607">
    <property type="term" value="P:defense response to virus"/>
    <property type="evidence" value="ECO:0007669"/>
    <property type="project" value="UniProtKB-KW"/>
</dbReference>
<reference evidence="11 12" key="1">
    <citation type="submission" date="2017-11" db="EMBL/GenBank/DDBJ databases">
        <title>Draft genome sequence of environmental isolate Aeromonas cavernicola sp. nov. MDC 2508.</title>
        <authorList>
            <person name="Colston S.M."/>
            <person name="Navarro A."/>
            <person name="Martinez-Murcia A.J."/>
            <person name="Graf J."/>
        </authorList>
    </citation>
    <scope>NUCLEOTIDE SEQUENCE [LARGE SCALE GENOMIC DNA]</scope>
    <source>
        <strain evidence="11 12">MDC 2508</strain>
    </source>
</reference>
<evidence type="ECO:0000256" key="9">
    <source>
        <dbReference type="ARBA" id="ARBA00048173"/>
    </source>
</evidence>
<dbReference type="CDD" id="cd03487">
    <property type="entry name" value="RT_Bac_retron_II"/>
    <property type="match status" value="1"/>
</dbReference>
<organism evidence="11 12">
    <name type="scientific">Aeromonas cavernicola</name>
    <dbReference type="NCBI Taxonomy" id="1006623"/>
    <lineage>
        <taxon>Bacteria</taxon>
        <taxon>Pseudomonadati</taxon>
        <taxon>Pseudomonadota</taxon>
        <taxon>Gammaproteobacteria</taxon>
        <taxon>Aeromonadales</taxon>
        <taxon>Aeromonadaceae</taxon>
        <taxon>Aeromonas</taxon>
    </lineage>
</organism>
<keyword evidence="3" id="KW-0548">Nucleotidyltransferase</keyword>
<comment type="caution">
    <text evidence="11">The sequence shown here is derived from an EMBL/GenBank/DDBJ whole genome shotgun (WGS) entry which is preliminary data.</text>
</comment>
<dbReference type="GO" id="GO:0003723">
    <property type="term" value="F:RNA binding"/>
    <property type="evidence" value="ECO:0007669"/>
    <property type="project" value="InterPro"/>
</dbReference>
<evidence type="ECO:0000259" key="10">
    <source>
        <dbReference type="PROSITE" id="PS50878"/>
    </source>
</evidence>
<evidence type="ECO:0000313" key="11">
    <source>
        <dbReference type="EMBL" id="PJG60490.1"/>
    </source>
</evidence>
<dbReference type="GO" id="GO:0046872">
    <property type="term" value="F:metal ion binding"/>
    <property type="evidence" value="ECO:0007669"/>
    <property type="project" value="UniProtKB-KW"/>
</dbReference>
<evidence type="ECO:0000256" key="6">
    <source>
        <dbReference type="ARBA" id="ARBA00022918"/>
    </source>
</evidence>
<gene>
    <name evidence="11" type="ORF">CUC53_01650</name>
</gene>
<dbReference type="InterPro" id="IPR051083">
    <property type="entry name" value="GrpII_Intron_Splice-Mob/Def"/>
</dbReference>
<protein>
    <recommendedName>
        <fullName evidence="1">RNA-directed DNA polymerase</fullName>
        <ecNumber evidence="1">2.7.7.49</ecNumber>
    </recommendedName>
</protein>
<dbReference type="Proteomes" id="UP000235861">
    <property type="component" value="Unassembled WGS sequence"/>
</dbReference>
<keyword evidence="2" id="KW-0808">Transferase</keyword>
<keyword evidence="7" id="KW-0051">Antiviral defense</keyword>
<dbReference type="RefSeq" id="WP_100292553.1">
    <property type="nucleotide sequence ID" value="NZ_PGGC01000010.1"/>
</dbReference>
<evidence type="ECO:0000256" key="2">
    <source>
        <dbReference type="ARBA" id="ARBA00022679"/>
    </source>
</evidence>
<dbReference type="PROSITE" id="PS50878">
    <property type="entry name" value="RT_POL"/>
    <property type="match status" value="1"/>
</dbReference>
<dbReference type="GO" id="GO:0003964">
    <property type="term" value="F:RNA-directed DNA polymerase activity"/>
    <property type="evidence" value="ECO:0007669"/>
    <property type="project" value="UniProtKB-KW"/>
</dbReference>
<evidence type="ECO:0000256" key="1">
    <source>
        <dbReference type="ARBA" id="ARBA00012493"/>
    </source>
</evidence>
<dbReference type="InterPro" id="IPR000123">
    <property type="entry name" value="Reverse_transcriptase_msDNA"/>
</dbReference>
<keyword evidence="5" id="KW-0460">Magnesium</keyword>
<dbReference type="SUPFAM" id="SSF56672">
    <property type="entry name" value="DNA/RNA polymerases"/>
    <property type="match status" value="1"/>
</dbReference>
<proteinExistence type="inferred from homology"/>
<dbReference type="InterPro" id="IPR043502">
    <property type="entry name" value="DNA/RNA_pol_sf"/>
</dbReference>
<dbReference type="OrthoDB" id="7055795at2"/>
<dbReference type="PRINTS" id="PR00866">
    <property type="entry name" value="RNADNAPOLMS"/>
</dbReference>
<accession>A0A2H9U8W2</accession>
<feature type="domain" description="Reverse transcriptase" evidence="10">
    <location>
        <begin position="30"/>
        <end position="269"/>
    </location>
</feature>
<evidence type="ECO:0000256" key="7">
    <source>
        <dbReference type="ARBA" id="ARBA00023118"/>
    </source>
</evidence>
<dbReference type="EC" id="2.7.7.49" evidence="1"/>
<dbReference type="AlphaFoldDB" id="A0A2H9U8W2"/>
<evidence type="ECO:0000313" key="12">
    <source>
        <dbReference type="Proteomes" id="UP000235861"/>
    </source>
</evidence>
<dbReference type="Pfam" id="PF00078">
    <property type="entry name" value="RVT_1"/>
    <property type="match status" value="1"/>
</dbReference>
<evidence type="ECO:0000256" key="8">
    <source>
        <dbReference type="ARBA" id="ARBA00034120"/>
    </source>
</evidence>
<evidence type="ECO:0000256" key="5">
    <source>
        <dbReference type="ARBA" id="ARBA00022842"/>
    </source>
</evidence>
<keyword evidence="12" id="KW-1185">Reference proteome</keyword>
<comment type="similarity">
    <text evidence="8">Belongs to the bacterial reverse transcriptase family.</text>
</comment>
<dbReference type="InterPro" id="IPR000477">
    <property type="entry name" value="RT_dom"/>
</dbReference>
<keyword evidence="4" id="KW-0479">Metal-binding</keyword>
<keyword evidence="6 11" id="KW-0695">RNA-directed DNA polymerase</keyword>
<name>A0A2H9U8W2_9GAMM</name>